<dbReference type="Gene3D" id="3.10.180.10">
    <property type="entry name" value="2,3-Dihydroxybiphenyl 1,2-Dioxygenase, domain 1"/>
    <property type="match status" value="1"/>
</dbReference>
<dbReference type="PANTHER" id="PTHR36113">
    <property type="entry name" value="LYASE, PUTATIVE-RELATED-RELATED"/>
    <property type="match status" value="1"/>
</dbReference>
<sequence length="127" mass="13935">MKLGHFALWTDDLEGAAAFWTRYFHATVGEPYHSKRRAGFVSRFVTIGDGSLQIELMTGPWIKAAPYQEAVGWDHLAISVGSEEAVDAIASRCRENGVLVSEPRTTGDGFYEAVIAMPDGTRIEITS</sequence>
<evidence type="ECO:0000259" key="1">
    <source>
        <dbReference type="PROSITE" id="PS51819"/>
    </source>
</evidence>
<dbReference type="Pfam" id="PF00903">
    <property type="entry name" value="Glyoxalase"/>
    <property type="match status" value="1"/>
</dbReference>
<dbReference type="SUPFAM" id="SSF54593">
    <property type="entry name" value="Glyoxalase/Bleomycin resistance protein/Dihydroxybiphenyl dioxygenase"/>
    <property type="match status" value="1"/>
</dbReference>
<dbReference type="PROSITE" id="PS51819">
    <property type="entry name" value="VOC"/>
    <property type="match status" value="1"/>
</dbReference>
<dbReference type="PANTHER" id="PTHR36113:SF1">
    <property type="entry name" value="GLYOXALASE_BLEOMYCIN RESISTANCE PROTEIN_DIOXYGENASE"/>
    <property type="match status" value="1"/>
</dbReference>
<protein>
    <submittedName>
        <fullName evidence="2">Bleomycin resistance protein</fullName>
    </submittedName>
</protein>
<dbReference type="InterPro" id="IPR029068">
    <property type="entry name" value="Glyas_Bleomycin-R_OHBP_Dase"/>
</dbReference>
<evidence type="ECO:0000313" key="2">
    <source>
        <dbReference type="EMBL" id="KZB01799.1"/>
    </source>
</evidence>
<dbReference type="InterPro" id="IPR051332">
    <property type="entry name" value="Fosfomycin_Res_Enzymes"/>
</dbReference>
<dbReference type="RefSeq" id="WP_062940835.1">
    <property type="nucleotide sequence ID" value="NZ_CP171845.1"/>
</dbReference>
<name>A0A154IMI9_RHILE</name>
<dbReference type="InterPro" id="IPR037523">
    <property type="entry name" value="VOC_core"/>
</dbReference>
<dbReference type="AlphaFoldDB" id="A0A154IMI9"/>
<comment type="caution">
    <text evidence="2">The sequence shown here is derived from an EMBL/GenBank/DDBJ whole genome shotgun (WGS) entry which is preliminary data.</text>
</comment>
<gene>
    <name evidence="2" type="ORF">A4A59_12225</name>
</gene>
<accession>A0A154IMI9</accession>
<dbReference type="InterPro" id="IPR004360">
    <property type="entry name" value="Glyas_Fos-R_dOase_dom"/>
</dbReference>
<dbReference type="EMBL" id="LVYU01000078">
    <property type="protein sequence ID" value="KZB01799.1"/>
    <property type="molecule type" value="Genomic_DNA"/>
</dbReference>
<proteinExistence type="predicted"/>
<feature type="domain" description="VOC" evidence="1">
    <location>
        <begin position="2"/>
        <end position="127"/>
    </location>
</feature>
<organism evidence="2">
    <name type="scientific">Rhizobium leguminosarum</name>
    <dbReference type="NCBI Taxonomy" id="384"/>
    <lineage>
        <taxon>Bacteria</taxon>
        <taxon>Pseudomonadati</taxon>
        <taxon>Pseudomonadota</taxon>
        <taxon>Alphaproteobacteria</taxon>
        <taxon>Hyphomicrobiales</taxon>
        <taxon>Rhizobiaceae</taxon>
        <taxon>Rhizobium/Agrobacterium group</taxon>
        <taxon>Rhizobium</taxon>
    </lineage>
</organism>
<reference evidence="2" key="1">
    <citation type="submission" date="2016-03" db="EMBL/GenBank/DDBJ databases">
        <title>Microsymbionts genomes from the relict species Vavilovia formosa.</title>
        <authorList>
            <person name="Chirak E."/>
            <person name="Kimeklis A."/>
            <person name="Kopat V."/>
            <person name="Andronov E."/>
        </authorList>
    </citation>
    <scope>NUCLEOTIDE SEQUENCE [LARGE SCALE GENOMIC DNA]</scope>
    <source>
        <strain evidence="2">Vaf12</strain>
    </source>
</reference>